<accession>A0A372NVF5</accession>
<protein>
    <submittedName>
        <fullName evidence="1">Uncharacterized protein</fullName>
    </submittedName>
</protein>
<sequence>MHYVKFSDTRGNVFSLSEFLGEFSKELQNRGEFLKTTTITYPLNRTLLYKQPNEEIAFDKISITGYFANIDKSSKKSFTLTNQVWMIMNELFDKRRLTLSKSGLIFHLPSDN</sequence>
<organism evidence="1 2">
    <name type="scientific">Mucilaginibacter conchicola</name>
    <dbReference type="NCBI Taxonomy" id="2303333"/>
    <lineage>
        <taxon>Bacteria</taxon>
        <taxon>Pseudomonadati</taxon>
        <taxon>Bacteroidota</taxon>
        <taxon>Sphingobacteriia</taxon>
        <taxon>Sphingobacteriales</taxon>
        <taxon>Sphingobacteriaceae</taxon>
        <taxon>Mucilaginibacter</taxon>
    </lineage>
</organism>
<dbReference type="EMBL" id="QWDC01000001">
    <property type="protein sequence ID" value="RFZ94130.1"/>
    <property type="molecule type" value="Genomic_DNA"/>
</dbReference>
<evidence type="ECO:0000313" key="1">
    <source>
        <dbReference type="EMBL" id="RFZ94130.1"/>
    </source>
</evidence>
<evidence type="ECO:0000313" key="2">
    <source>
        <dbReference type="Proteomes" id="UP000264217"/>
    </source>
</evidence>
<proteinExistence type="predicted"/>
<dbReference type="AlphaFoldDB" id="A0A372NVF5"/>
<reference evidence="1 2" key="1">
    <citation type="submission" date="2018-08" db="EMBL/GenBank/DDBJ databases">
        <title>Mucilaginibacter sp. MYSH2.</title>
        <authorList>
            <person name="Seo T."/>
        </authorList>
    </citation>
    <scope>NUCLEOTIDE SEQUENCE [LARGE SCALE GENOMIC DNA]</scope>
    <source>
        <strain evidence="1 2">MYSH2</strain>
    </source>
</reference>
<gene>
    <name evidence="1" type="ORF">D0C36_00810</name>
</gene>
<dbReference type="Proteomes" id="UP000264217">
    <property type="component" value="Unassembled WGS sequence"/>
</dbReference>
<name>A0A372NVF5_9SPHI</name>
<keyword evidence="2" id="KW-1185">Reference proteome</keyword>
<comment type="caution">
    <text evidence="1">The sequence shown here is derived from an EMBL/GenBank/DDBJ whole genome shotgun (WGS) entry which is preliminary data.</text>
</comment>